<dbReference type="EMBL" id="JAKJSC010000001">
    <property type="protein sequence ID" value="MDE5417057.1"/>
    <property type="molecule type" value="Genomic_DNA"/>
</dbReference>
<comment type="caution">
    <text evidence="2">The sequence shown here is derived from an EMBL/GenBank/DDBJ whole genome shotgun (WGS) entry which is preliminary data.</text>
</comment>
<proteinExistence type="predicted"/>
<evidence type="ECO:0000313" key="3">
    <source>
        <dbReference type="Proteomes" id="UP001528920"/>
    </source>
</evidence>
<protein>
    <recommendedName>
        <fullName evidence="4">MFS transporter</fullName>
    </recommendedName>
</protein>
<keyword evidence="1" id="KW-1133">Transmembrane helix</keyword>
<keyword evidence="3" id="KW-1185">Reference proteome</keyword>
<feature type="transmembrane region" description="Helical" evidence="1">
    <location>
        <begin position="48"/>
        <end position="72"/>
    </location>
</feature>
<evidence type="ECO:0000313" key="2">
    <source>
        <dbReference type="EMBL" id="MDE5417057.1"/>
    </source>
</evidence>
<feature type="transmembrane region" description="Helical" evidence="1">
    <location>
        <begin position="16"/>
        <end position="36"/>
    </location>
</feature>
<name>A0ABT5VQJ8_9BACT</name>
<evidence type="ECO:0000256" key="1">
    <source>
        <dbReference type="SAM" id="Phobius"/>
    </source>
</evidence>
<feature type="transmembrane region" description="Helical" evidence="1">
    <location>
        <begin position="97"/>
        <end position="114"/>
    </location>
</feature>
<gene>
    <name evidence="2" type="ORF">L3049_03475</name>
</gene>
<reference evidence="2 3" key="1">
    <citation type="submission" date="2022-01" db="EMBL/GenBank/DDBJ databases">
        <title>Labilibaculum sp. nov, a marine bacterium isolated from Antarctica.</title>
        <authorList>
            <person name="Dai W."/>
        </authorList>
    </citation>
    <scope>NUCLEOTIDE SEQUENCE [LARGE SCALE GENOMIC DNA]</scope>
    <source>
        <strain evidence="2 3">DW002</strain>
    </source>
</reference>
<accession>A0ABT5VQJ8</accession>
<dbReference type="Proteomes" id="UP001528920">
    <property type="component" value="Unassembled WGS sequence"/>
</dbReference>
<dbReference type="RefSeq" id="WP_275108395.1">
    <property type="nucleotide sequence ID" value="NZ_JAKJSC010000001.1"/>
</dbReference>
<keyword evidence="1" id="KW-0812">Transmembrane</keyword>
<sequence>MEKTKQNFKQYQKSSTIIFAALLMGQVFFASFVIFLNQTEGPLAADEFLRTVFMIMIPLFFLASFGIGKLVAGKKLKLAKEKAELKAKMEDYRSVNIIRYALLEGTAFFAIITFMLTGEILLLAFAGMIMILFAINYPSKEKLIAELELNREEQAILEDPNAIVAEISVR</sequence>
<keyword evidence="1" id="KW-0472">Membrane</keyword>
<feature type="transmembrane region" description="Helical" evidence="1">
    <location>
        <begin position="120"/>
        <end position="137"/>
    </location>
</feature>
<evidence type="ECO:0008006" key="4">
    <source>
        <dbReference type="Google" id="ProtNLM"/>
    </source>
</evidence>
<organism evidence="2 3">
    <name type="scientific">Paralabilibaculum antarcticum</name>
    <dbReference type="NCBI Taxonomy" id="2912572"/>
    <lineage>
        <taxon>Bacteria</taxon>
        <taxon>Pseudomonadati</taxon>
        <taxon>Bacteroidota</taxon>
        <taxon>Bacteroidia</taxon>
        <taxon>Marinilabiliales</taxon>
        <taxon>Marinifilaceae</taxon>
        <taxon>Paralabilibaculum</taxon>
    </lineage>
</organism>